<dbReference type="GO" id="GO:0005829">
    <property type="term" value="C:cytosol"/>
    <property type="evidence" value="ECO:0007669"/>
    <property type="project" value="TreeGrafter"/>
</dbReference>
<gene>
    <name evidence="7" type="ORF">DFR44_13910</name>
</gene>
<evidence type="ECO:0000256" key="4">
    <source>
        <dbReference type="ARBA" id="ARBA00023204"/>
    </source>
</evidence>
<comment type="caution">
    <text evidence="7">The sequence shown here is derived from an EMBL/GenBank/DDBJ whole genome shotgun (WGS) entry which is preliminary data.</text>
</comment>
<dbReference type="GO" id="GO:0003887">
    <property type="term" value="F:DNA-directed DNA polymerase activity"/>
    <property type="evidence" value="ECO:0007669"/>
    <property type="project" value="TreeGrafter"/>
</dbReference>
<comment type="similarity">
    <text evidence="1">Belongs to the DNA polymerase type-Y family.</text>
</comment>
<accession>A0A4R6Y4G9</accession>
<dbReference type="EMBL" id="SNZE01000039">
    <property type="protein sequence ID" value="TDR27782.1"/>
    <property type="molecule type" value="Genomic_DNA"/>
</dbReference>
<dbReference type="InterPro" id="IPR043502">
    <property type="entry name" value="DNA/RNA_pol_sf"/>
</dbReference>
<dbReference type="Gene3D" id="3.30.70.270">
    <property type="match status" value="1"/>
</dbReference>
<reference evidence="7 8" key="1">
    <citation type="submission" date="2019-03" db="EMBL/GenBank/DDBJ databases">
        <title>Genomic Encyclopedia of Type Strains, Phase IV (KMG-IV): sequencing the most valuable type-strain genomes for metagenomic binning, comparative biology and taxonomic classification.</title>
        <authorList>
            <person name="Goeker M."/>
        </authorList>
    </citation>
    <scope>NUCLEOTIDE SEQUENCE [LARGE SCALE GENOMIC DNA]</scope>
    <source>
        <strain evidence="7 8">DSM 102852</strain>
    </source>
</reference>
<keyword evidence="4" id="KW-0234">DNA repair</keyword>
<dbReference type="Gene3D" id="1.10.150.20">
    <property type="entry name" value="5' to 3' exonuclease, C-terminal subdomain"/>
    <property type="match status" value="1"/>
</dbReference>
<dbReference type="Pfam" id="PF13438">
    <property type="entry name" value="DUF4113"/>
    <property type="match status" value="1"/>
</dbReference>
<dbReference type="RefSeq" id="WP_133621573.1">
    <property type="nucleotide sequence ID" value="NZ_SNZE01000039.1"/>
</dbReference>
<dbReference type="CDD" id="cd01700">
    <property type="entry name" value="PolY_Pol_V_umuC"/>
    <property type="match status" value="1"/>
</dbReference>
<dbReference type="GO" id="GO:0009432">
    <property type="term" value="P:SOS response"/>
    <property type="evidence" value="ECO:0007669"/>
    <property type="project" value="UniProtKB-KW"/>
</dbReference>
<evidence type="ECO:0000259" key="6">
    <source>
        <dbReference type="PROSITE" id="PS50173"/>
    </source>
</evidence>
<dbReference type="GO" id="GO:0003684">
    <property type="term" value="F:damaged DNA binding"/>
    <property type="evidence" value="ECO:0007669"/>
    <property type="project" value="InterPro"/>
</dbReference>
<keyword evidence="2" id="KW-0227">DNA damage</keyword>
<dbReference type="PANTHER" id="PTHR11076">
    <property type="entry name" value="DNA REPAIR POLYMERASE UMUC / TRANSFERASE FAMILY MEMBER"/>
    <property type="match status" value="1"/>
</dbReference>
<dbReference type="Pfam" id="PF00817">
    <property type="entry name" value="IMS"/>
    <property type="match status" value="1"/>
</dbReference>
<proteinExistence type="inferred from homology"/>
<dbReference type="InterPro" id="IPR025188">
    <property type="entry name" value="DUF4113"/>
</dbReference>
<name>A0A4R6Y4G9_9BURK</name>
<keyword evidence="5" id="KW-0742">SOS response</keyword>
<dbReference type="InterPro" id="IPR050116">
    <property type="entry name" value="DNA_polymerase-Y"/>
</dbReference>
<evidence type="ECO:0000313" key="8">
    <source>
        <dbReference type="Proteomes" id="UP000294480"/>
    </source>
</evidence>
<evidence type="ECO:0000256" key="1">
    <source>
        <dbReference type="ARBA" id="ARBA00010945"/>
    </source>
</evidence>
<dbReference type="SUPFAM" id="SSF56672">
    <property type="entry name" value="DNA/RNA polymerases"/>
    <property type="match status" value="1"/>
</dbReference>
<dbReference type="PROSITE" id="PS50173">
    <property type="entry name" value="UMUC"/>
    <property type="match status" value="1"/>
</dbReference>
<evidence type="ECO:0000256" key="3">
    <source>
        <dbReference type="ARBA" id="ARBA00023199"/>
    </source>
</evidence>
<dbReference type="PANTHER" id="PTHR11076:SF34">
    <property type="entry name" value="PROTEIN UMUC"/>
    <property type="match status" value="1"/>
</dbReference>
<dbReference type="NCBIfam" id="NF002955">
    <property type="entry name" value="PRK03609.1"/>
    <property type="match status" value="1"/>
</dbReference>
<evidence type="ECO:0000256" key="5">
    <source>
        <dbReference type="ARBA" id="ARBA00023236"/>
    </source>
</evidence>
<organism evidence="7 8">
    <name type="scientific">Hydromonas duriensis</name>
    <dbReference type="NCBI Taxonomy" id="1527608"/>
    <lineage>
        <taxon>Bacteria</taxon>
        <taxon>Pseudomonadati</taxon>
        <taxon>Pseudomonadota</taxon>
        <taxon>Betaproteobacteria</taxon>
        <taxon>Burkholderiales</taxon>
        <taxon>Burkholderiaceae</taxon>
        <taxon>Hydromonas</taxon>
    </lineage>
</organism>
<dbReference type="GO" id="GO:0006281">
    <property type="term" value="P:DNA repair"/>
    <property type="evidence" value="ECO:0007669"/>
    <property type="project" value="UniProtKB-KW"/>
</dbReference>
<protein>
    <submittedName>
        <fullName evidence="7">DNA polymerase V</fullName>
    </submittedName>
</protein>
<dbReference type="InterPro" id="IPR043128">
    <property type="entry name" value="Rev_trsase/Diguanyl_cyclase"/>
</dbReference>
<dbReference type="Pfam" id="PF11799">
    <property type="entry name" value="IMS_C"/>
    <property type="match status" value="1"/>
</dbReference>
<dbReference type="InterPro" id="IPR017961">
    <property type="entry name" value="DNA_pol_Y-fam_little_finger"/>
</dbReference>
<keyword evidence="3" id="KW-0741">SOS mutagenesis</keyword>
<dbReference type="AlphaFoldDB" id="A0A4R6Y4G9"/>
<dbReference type="Proteomes" id="UP000294480">
    <property type="component" value="Unassembled WGS sequence"/>
</dbReference>
<dbReference type="OrthoDB" id="9808813at2"/>
<keyword evidence="8" id="KW-1185">Reference proteome</keyword>
<feature type="domain" description="UmuC" evidence="6">
    <location>
        <begin position="2"/>
        <end position="189"/>
    </location>
</feature>
<evidence type="ECO:0000256" key="2">
    <source>
        <dbReference type="ARBA" id="ARBA00022763"/>
    </source>
</evidence>
<dbReference type="Gene3D" id="3.40.1170.60">
    <property type="match status" value="1"/>
</dbReference>
<sequence>MFALIDGNCFYASCERVYQPNLRNLPVIVLSNNDGCVVTRSAEAKAVGIKMGEPYFKIQDIVRHNNVQVFSSNYELYGDMSRRMMNSIATLVPTTEVYSIDECFADVGGMQRLVDLNELGHQIRNRVLQWVGIPTCVGIAPTKTLAKFCNHLAKRHRYFKGVANWSAWDADMQARALNSEPVTEVWGIGRRIGQSLNEVGIETVGDFTRASTAMLRQKFGVVVERTQRELQGVSCLEMEAVKPKRQQIIRSRSFGQPVCDLTGLRSAISHHVADAGRELREEGGVAHTLQVFIQTNRFKLELPQHYGSECVQLTSGTCDTLKINQMAQKALERIYKAGFEYKKCGVILSGIESANQQQQLDWLNPGDSEQRLRLMSCVDGLNARFGRDVLQLGTERMNTDWRMRRDKLSPRVTTRINELIQV</sequence>
<evidence type="ECO:0000313" key="7">
    <source>
        <dbReference type="EMBL" id="TDR27782.1"/>
    </source>
</evidence>
<dbReference type="GO" id="GO:0042276">
    <property type="term" value="P:error-prone translesion synthesis"/>
    <property type="evidence" value="ECO:0007669"/>
    <property type="project" value="TreeGrafter"/>
</dbReference>
<dbReference type="InterPro" id="IPR001126">
    <property type="entry name" value="UmuC"/>
</dbReference>